<dbReference type="Proteomes" id="UP001431019">
    <property type="component" value="Unassembled WGS sequence"/>
</dbReference>
<reference evidence="1 2" key="1">
    <citation type="submission" date="2021-11" db="EMBL/GenBank/DDBJ databases">
        <authorList>
            <person name="Oh E.-T."/>
            <person name="Kim S.-B."/>
        </authorList>
    </citation>
    <scope>NUCLEOTIDE SEQUENCE [LARGE SCALE GENOMIC DNA]</scope>
    <source>
        <strain evidence="1 2">MMS20-SJTR3</strain>
    </source>
</reference>
<name>A0ABS8K649_9BURK</name>
<gene>
    <name evidence="1" type="ORF">LJ656_34355</name>
</gene>
<evidence type="ECO:0000313" key="2">
    <source>
        <dbReference type="Proteomes" id="UP001431019"/>
    </source>
</evidence>
<dbReference type="RefSeq" id="WP_230513880.1">
    <property type="nucleotide sequence ID" value="NZ_JAJITD010000036.1"/>
</dbReference>
<proteinExistence type="predicted"/>
<organism evidence="1 2">
    <name type="scientific">Paraburkholderia sejongensis</name>
    <dbReference type="NCBI Taxonomy" id="2886946"/>
    <lineage>
        <taxon>Bacteria</taxon>
        <taxon>Pseudomonadati</taxon>
        <taxon>Pseudomonadota</taxon>
        <taxon>Betaproteobacteria</taxon>
        <taxon>Burkholderiales</taxon>
        <taxon>Burkholderiaceae</taxon>
        <taxon>Paraburkholderia</taxon>
    </lineage>
</organism>
<comment type="caution">
    <text evidence="1">The sequence shown here is derived from an EMBL/GenBank/DDBJ whole genome shotgun (WGS) entry which is preliminary data.</text>
</comment>
<protein>
    <recommendedName>
        <fullName evidence="3">Filamentous hemagglutinin</fullName>
    </recommendedName>
</protein>
<evidence type="ECO:0000313" key="1">
    <source>
        <dbReference type="EMBL" id="MCC8397628.1"/>
    </source>
</evidence>
<evidence type="ECO:0008006" key="3">
    <source>
        <dbReference type="Google" id="ProtNLM"/>
    </source>
</evidence>
<dbReference type="EMBL" id="JAJITD010000036">
    <property type="protein sequence ID" value="MCC8397628.1"/>
    <property type="molecule type" value="Genomic_DNA"/>
</dbReference>
<sequence>MLIKTLAPAAVFTAVPAMGVIAQTLAVTGVPLLQVVSPATSPGLSVDGRQV</sequence>
<keyword evidence="2" id="KW-1185">Reference proteome</keyword>
<accession>A0ABS8K649</accession>